<proteinExistence type="predicted"/>
<evidence type="ECO:0000313" key="2">
    <source>
        <dbReference type="EMBL" id="CAH2273068.1"/>
    </source>
</evidence>
<gene>
    <name evidence="2" type="ORF">PECUL_23A035053</name>
</gene>
<name>A0AAD1RM00_PELCU</name>
<dbReference type="EMBL" id="OW240914">
    <property type="protein sequence ID" value="CAH2273068.1"/>
    <property type="molecule type" value="Genomic_DNA"/>
</dbReference>
<accession>A0AAD1RM00</accession>
<feature type="compositionally biased region" description="Polar residues" evidence="1">
    <location>
        <begin position="1"/>
        <end position="15"/>
    </location>
</feature>
<evidence type="ECO:0000313" key="3">
    <source>
        <dbReference type="Proteomes" id="UP001295444"/>
    </source>
</evidence>
<feature type="region of interest" description="Disordered" evidence="1">
    <location>
        <begin position="80"/>
        <end position="100"/>
    </location>
</feature>
<dbReference type="AlphaFoldDB" id="A0AAD1RM00"/>
<dbReference type="Proteomes" id="UP001295444">
    <property type="component" value="Chromosome 03"/>
</dbReference>
<feature type="region of interest" description="Disordered" evidence="1">
    <location>
        <begin position="43"/>
        <end position="68"/>
    </location>
</feature>
<reference evidence="2" key="1">
    <citation type="submission" date="2022-03" db="EMBL/GenBank/DDBJ databases">
        <authorList>
            <person name="Alioto T."/>
            <person name="Alioto T."/>
            <person name="Gomez Garrido J."/>
        </authorList>
    </citation>
    <scope>NUCLEOTIDE SEQUENCE</scope>
</reference>
<evidence type="ECO:0000256" key="1">
    <source>
        <dbReference type="SAM" id="MobiDB-lite"/>
    </source>
</evidence>
<feature type="region of interest" description="Disordered" evidence="1">
    <location>
        <begin position="1"/>
        <end position="23"/>
    </location>
</feature>
<sequence length="100" mass="10537">MGNPKKAQNSHTGSGKTPAGKMGSLSKLFKDYADCAPDTAKSNMAQVAHAADSNPPSPVSSDSSMCQTEPDLKEILRSLPSKTDNTSFQHKLASISTDIK</sequence>
<organism evidence="2 3">
    <name type="scientific">Pelobates cultripes</name>
    <name type="common">Western spadefoot toad</name>
    <dbReference type="NCBI Taxonomy" id="61616"/>
    <lineage>
        <taxon>Eukaryota</taxon>
        <taxon>Metazoa</taxon>
        <taxon>Chordata</taxon>
        <taxon>Craniata</taxon>
        <taxon>Vertebrata</taxon>
        <taxon>Euteleostomi</taxon>
        <taxon>Amphibia</taxon>
        <taxon>Batrachia</taxon>
        <taxon>Anura</taxon>
        <taxon>Pelobatoidea</taxon>
        <taxon>Pelobatidae</taxon>
        <taxon>Pelobates</taxon>
    </lineage>
</organism>
<keyword evidence="3" id="KW-1185">Reference proteome</keyword>
<protein>
    <submittedName>
        <fullName evidence="2">Uncharacterized protein</fullName>
    </submittedName>
</protein>